<evidence type="ECO:0000313" key="4">
    <source>
        <dbReference type="Proteomes" id="UP000306102"/>
    </source>
</evidence>
<dbReference type="SUPFAM" id="SSF117281">
    <property type="entry name" value="Kelch motif"/>
    <property type="match status" value="1"/>
</dbReference>
<name>A0A4V6RYR7_CAMSN</name>
<dbReference type="Pfam" id="PF00646">
    <property type="entry name" value="F-box"/>
    <property type="match status" value="1"/>
</dbReference>
<dbReference type="Pfam" id="PF01344">
    <property type="entry name" value="Kelch_1"/>
    <property type="match status" value="2"/>
</dbReference>
<feature type="region of interest" description="Disordered" evidence="1">
    <location>
        <begin position="392"/>
        <end position="419"/>
    </location>
</feature>
<dbReference type="InterPro" id="IPR015915">
    <property type="entry name" value="Kelch-typ_b-propeller"/>
</dbReference>
<dbReference type="Gene3D" id="2.120.10.80">
    <property type="entry name" value="Kelch-type beta propeller"/>
    <property type="match status" value="1"/>
</dbReference>
<keyword evidence="4" id="KW-1185">Reference proteome</keyword>
<dbReference type="GO" id="GO:2000762">
    <property type="term" value="P:regulation of phenylpropanoid metabolic process"/>
    <property type="evidence" value="ECO:0007669"/>
    <property type="project" value="InterPro"/>
</dbReference>
<proteinExistence type="predicted"/>
<dbReference type="InterPro" id="IPR001810">
    <property type="entry name" value="F-box_dom"/>
</dbReference>
<dbReference type="InterPro" id="IPR006652">
    <property type="entry name" value="Kelch_1"/>
</dbReference>
<dbReference type="InterPro" id="IPR036047">
    <property type="entry name" value="F-box-like_dom_sf"/>
</dbReference>
<evidence type="ECO:0000256" key="1">
    <source>
        <dbReference type="SAM" id="MobiDB-lite"/>
    </source>
</evidence>
<feature type="domain" description="F-box" evidence="2">
    <location>
        <begin position="11"/>
        <end position="51"/>
    </location>
</feature>
<dbReference type="PANTHER" id="PTHR46407:SF3">
    <property type="entry name" value="OS02G0208700 PROTEIN"/>
    <property type="match status" value="1"/>
</dbReference>
<dbReference type="EMBL" id="SDRB02001425">
    <property type="protein sequence ID" value="THG21347.1"/>
    <property type="molecule type" value="Genomic_DNA"/>
</dbReference>
<feature type="compositionally biased region" description="Basic and acidic residues" evidence="1">
    <location>
        <begin position="356"/>
        <end position="372"/>
    </location>
</feature>
<comment type="caution">
    <text evidence="3">The sequence shown here is derived from an EMBL/GenBank/DDBJ whole genome shotgun (WGS) entry which is preliminary data.</text>
</comment>
<dbReference type="CDD" id="cd22152">
    <property type="entry name" value="F-box_AtAFR-like"/>
    <property type="match status" value="1"/>
</dbReference>
<dbReference type="GO" id="GO:0080037">
    <property type="term" value="P:negative regulation of cytokinin-activated signaling pathway"/>
    <property type="evidence" value="ECO:0007669"/>
    <property type="project" value="InterPro"/>
</dbReference>
<sequence>MCLNSFMELLPGLPNDVALECLIRIPFDQFSVASSVCRGWKAQIELPEFRRHRKQSGLAQSVIVLARALVDPTRKTHLTKHLARLVYRIVLCDPETGYWSELPPVPGFPDGLPMFCHLVGVGLELVLMGGCDPVTWEVSKSVFIYNFVSGTWRRGADMPGGHRLFFGCASDSDRTVYVAGGHDDEKNALKSAMMYDVAKDEWIQLNDMAKERDECKAVFHRGKFHVISGYPTNAQGRFERDAEAFDLTTQQWDPVQEDFLEDAMCPRTCVGGSDARRLYMCRNGNMMVCKNATWQVLAGLPAEVCNAAYVTTWQGKLLVIGSAKIGEPHRAYVMDLKNCKWTKLESPEEYSGHVQTEGKRRREGERERRERTSASFENHVVLRFSSSSSLNFVEHRRTEGKRRREGERERRGEKSSPPLPAVLVATRSSFVASARRRSSQLVASARSCIRPPPPALIIGPPPVLLLLPPPPPFFLLLL</sequence>
<reference evidence="3 4" key="1">
    <citation type="journal article" date="2018" name="Proc. Natl. Acad. Sci. U.S.A.">
        <title>Draft genome sequence of Camellia sinensis var. sinensis provides insights into the evolution of the tea genome and tea quality.</title>
        <authorList>
            <person name="Wei C."/>
            <person name="Yang H."/>
            <person name="Wang S."/>
            <person name="Zhao J."/>
            <person name="Liu C."/>
            <person name="Gao L."/>
            <person name="Xia E."/>
            <person name="Lu Y."/>
            <person name="Tai Y."/>
            <person name="She G."/>
            <person name="Sun J."/>
            <person name="Cao H."/>
            <person name="Tong W."/>
            <person name="Gao Q."/>
            <person name="Li Y."/>
            <person name="Deng W."/>
            <person name="Jiang X."/>
            <person name="Wang W."/>
            <person name="Chen Q."/>
            <person name="Zhang S."/>
            <person name="Li H."/>
            <person name="Wu J."/>
            <person name="Wang P."/>
            <person name="Li P."/>
            <person name="Shi C."/>
            <person name="Zheng F."/>
            <person name="Jian J."/>
            <person name="Huang B."/>
            <person name="Shan D."/>
            <person name="Shi M."/>
            <person name="Fang C."/>
            <person name="Yue Y."/>
            <person name="Li F."/>
            <person name="Li D."/>
            <person name="Wei S."/>
            <person name="Han B."/>
            <person name="Jiang C."/>
            <person name="Yin Y."/>
            <person name="Xia T."/>
            <person name="Zhang Z."/>
            <person name="Bennetzen J.L."/>
            <person name="Zhao S."/>
            <person name="Wan X."/>
        </authorList>
    </citation>
    <scope>NUCLEOTIDE SEQUENCE [LARGE SCALE GENOMIC DNA]</scope>
    <source>
        <strain evidence="4">cv. Shuchazao</strain>
        <tissue evidence="3">Leaf</tissue>
    </source>
</reference>
<dbReference type="InterPro" id="IPR044595">
    <property type="entry name" value="KMD1-4"/>
</dbReference>
<dbReference type="AlphaFoldDB" id="A0A4V6RYR7"/>
<organism evidence="3 4">
    <name type="scientific">Camellia sinensis var. sinensis</name>
    <name type="common">China tea</name>
    <dbReference type="NCBI Taxonomy" id="542762"/>
    <lineage>
        <taxon>Eukaryota</taxon>
        <taxon>Viridiplantae</taxon>
        <taxon>Streptophyta</taxon>
        <taxon>Embryophyta</taxon>
        <taxon>Tracheophyta</taxon>
        <taxon>Spermatophyta</taxon>
        <taxon>Magnoliopsida</taxon>
        <taxon>eudicotyledons</taxon>
        <taxon>Gunneridae</taxon>
        <taxon>Pentapetalae</taxon>
        <taxon>asterids</taxon>
        <taxon>Ericales</taxon>
        <taxon>Theaceae</taxon>
        <taxon>Camellia</taxon>
    </lineage>
</organism>
<dbReference type="PANTHER" id="PTHR46407">
    <property type="entry name" value="OS02G0208700 PROTEIN"/>
    <property type="match status" value="1"/>
</dbReference>
<dbReference type="SUPFAM" id="SSF81383">
    <property type="entry name" value="F-box domain"/>
    <property type="match status" value="1"/>
</dbReference>
<evidence type="ECO:0000313" key="3">
    <source>
        <dbReference type="EMBL" id="THG21347.1"/>
    </source>
</evidence>
<protein>
    <recommendedName>
        <fullName evidence="2">F-box domain-containing protein</fullName>
    </recommendedName>
</protein>
<accession>A0A4V6RYR7</accession>
<feature type="region of interest" description="Disordered" evidence="1">
    <location>
        <begin position="350"/>
        <end position="373"/>
    </location>
</feature>
<dbReference type="Proteomes" id="UP000306102">
    <property type="component" value="Unassembled WGS sequence"/>
</dbReference>
<gene>
    <name evidence="3" type="ORF">TEA_016558</name>
</gene>
<dbReference type="SMART" id="SM00612">
    <property type="entry name" value="Kelch"/>
    <property type="match status" value="2"/>
</dbReference>
<evidence type="ECO:0000259" key="2">
    <source>
        <dbReference type="Pfam" id="PF00646"/>
    </source>
</evidence>
<feature type="compositionally biased region" description="Basic and acidic residues" evidence="1">
    <location>
        <begin position="393"/>
        <end position="414"/>
    </location>
</feature>